<dbReference type="OMA" id="HYSYYYK"/>
<dbReference type="GO" id="GO:0009734">
    <property type="term" value="P:auxin-activated signaling pathway"/>
    <property type="evidence" value="ECO:0007669"/>
    <property type="project" value="UniProtKB-KW"/>
</dbReference>
<keyword evidence="4" id="KW-0813">Transport</keyword>
<dbReference type="KEGG" id="egt:105967977"/>
<dbReference type="AlphaFoldDB" id="A0A022QL60"/>
<proteinExistence type="inferred from homology"/>
<dbReference type="Proteomes" id="UP000030748">
    <property type="component" value="Unassembled WGS sequence"/>
</dbReference>
<keyword evidence="6" id="KW-0472">Membrane</keyword>
<comment type="similarity">
    <text evidence="3">Belongs to the BIG GRAIN 1 (BG1) plant protein family.</text>
</comment>
<evidence type="ECO:0000256" key="8">
    <source>
        <dbReference type="SAM" id="MobiDB-lite"/>
    </source>
</evidence>
<evidence type="ECO:0000256" key="3">
    <source>
        <dbReference type="ARBA" id="ARBA00010067"/>
    </source>
</evidence>
<comment type="subcellular location">
    <subcellularLocation>
        <location evidence="2">Cell membrane</location>
    </subcellularLocation>
</comment>
<dbReference type="OrthoDB" id="680041at2759"/>
<dbReference type="InterPro" id="IPR039621">
    <property type="entry name" value="BG1-like"/>
</dbReference>
<comment type="function">
    <text evidence="1">Involved in auxin transport. Regulator of the auxin signaling pathway.</text>
</comment>
<accession>A0A022QL60</accession>
<evidence type="ECO:0008006" key="11">
    <source>
        <dbReference type="Google" id="ProtNLM"/>
    </source>
</evidence>
<dbReference type="STRING" id="4155.A0A022QL60"/>
<dbReference type="eggNOG" id="ENOG502SNHS">
    <property type="taxonomic scope" value="Eukaryota"/>
</dbReference>
<gene>
    <name evidence="9" type="ORF">MIMGU_mgv1a010624mg</name>
</gene>
<evidence type="ECO:0000256" key="5">
    <source>
        <dbReference type="ARBA" id="ARBA00022475"/>
    </source>
</evidence>
<organism evidence="9 10">
    <name type="scientific">Erythranthe guttata</name>
    <name type="common">Yellow monkey flower</name>
    <name type="synonym">Mimulus guttatus</name>
    <dbReference type="NCBI Taxonomy" id="4155"/>
    <lineage>
        <taxon>Eukaryota</taxon>
        <taxon>Viridiplantae</taxon>
        <taxon>Streptophyta</taxon>
        <taxon>Embryophyta</taxon>
        <taxon>Tracheophyta</taxon>
        <taxon>Spermatophyta</taxon>
        <taxon>Magnoliopsida</taxon>
        <taxon>eudicotyledons</taxon>
        <taxon>Gunneridae</taxon>
        <taxon>Pentapetalae</taxon>
        <taxon>asterids</taxon>
        <taxon>lamiids</taxon>
        <taxon>Lamiales</taxon>
        <taxon>Phrymaceae</taxon>
        <taxon>Erythranthe</taxon>
    </lineage>
</organism>
<feature type="region of interest" description="Disordered" evidence="8">
    <location>
        <begin position="82"/>
        <end position="107"/>
    </location>
</feature>
<dbReference type="GO" id="GO:0005886">
    <property type="term" value="C:plasma membrane"/>
    <property type="evidence" value="ECO:0007669"/>
    <property type="project" value="UniProtKB-SubCell"/>
</dbReference>
<feature type="region of interest" description="Disordered" evidence="8">
    <location>
        <begin position="171"/>
        <end position="190"/>
    </location>
</feature>
<keyword evidence="10" id="KW-1185">Reference proteome</keyword>
<feature type="compositionally biased region" description="Low complexity" evidence="8">
    <location>
        <begin position="178"/>
        <end position="190"/>
    </location>
</feature>
<evidence type="ECO:0000256" key="1">
    <source>
        <dbReference type="ARBA" id="ARBA00002281"/>
    </source>
</evidence>
<evidence type="ECO:0000313" key="9">
    <source>
        <dbReference type="EMBL" id="EYU28349.1"/>
    </source>
</evidence>
<reference evidence="9 10" key="1">
    <citation type="journal article" date="2013" name="Proc. Natl. Acad. Sci. U.S.A.">
        <title>Fine-scale variation in meiotic recombination in Mimulus inferred from population shotgun sequencing.</title>
        <authorList>
            <person name="Hellsten U."/>
            <person name="Wright K.M."/>
            <person name="Jenkins J."/>
            <person name="Shu S."/>
            <person name="Yuan Y."/>
            <person name="Wessler S.R."/>
            <person name="Schmutz J."/>
            <person name="Willis J.H."/>
            <person name="Rokhsar D.S."/>
        </authorList>
    </citation>
    <scope>NUCLEOTIDE SEQUENCE [LARGE SCALE GENOMIC DNA]</scope>
    <source>
        <strain evidence="10">cv. DUN x IM62</strain>
    </source>
</reference>
<name>A0A022QL60_ERYGU</name>
<dbReference type="PhylomeDB" id="A0A022QL60"/>
<evidence type="ECO:0000256" key="4">
    <source>
        <dbReference type="ARBA" id="ARBA00022448"/>
    </source>
</evidence>
<evidence type="ECO:0000256" key="6">
    <source>
        <dbReference type="ARBA" id="ARBA00023136"/>
    </source>
</evidence>
<dbReference type="EMBL" id="KI631414">
    <property type="protein sequence ID" value="EYU28349.1"/>
    <property type="molecule type" value="Genomic_DNA"/>
</dbReference>
<sequence>MAVWEKQAKNKEPSFSSSLLDSIYRSIDENGAPNEQKMEDNFLLHRRNNAAAKVEEEIESLRKAIMIEKWMENYKPINTTTTTTTMHFPSNSGSSTDSSIFSSSETESSVSRSYKIPQLENKPATKKSRAQKIYGDLKKVREPVSPGGRIASFLNSIFSPRKTNELCSMRKSKSMKDTTTTTTTGTTTTASTKTCSLESRSCLSKNRSSGDCKSKRSVRFCIVDGDCQPCGNKSGLFYDEKEDLVNTTVANIGSYFIKKNTKNARKNQEVRDLDELSCGSSDLFELENIGRYEEELPVYETTNLELC</sequence>
<dbReference type="PANTHER" id="PTHR33541">
    <property type="entry name" value="PROTEIN BIG GRAIN 1-LIKE A-RELATED"/>
    <property type="match status" value="1"/>
</dbReference>
<dbReference type="PANTHER" id="PTHR33541:SF31">
    <property type="entry name" value="PROTEIN BIG GRAIN 1-LIKE A"/>
    <property type="match status" value="1"/>
</dbReference>
<evidence type="ECO:0000256" key="2">
    <source>
        <dbReference type="ARBA" id="ARBA00004236"/>
    </source>
</evidence>
<keyword evidence="5" id="KW-1003">Cell membrane</keyword>
<protein>
    <recommendedName>
        <fullName evidence="11">Protein BIG GRAIN 1-like A</fullName>
    </recommendedName>
</protein>
<evidence type="ECO:0000256" key="7">
    <source>
        <dbReference type="ARBA" id="ARBA00023294"/>
    </source>
</evidence>
<evidence type="ECO:0000313" key="10">
    <source>
        <dbReference type="Proteomes" id="UP000030748"/>
    </source>
</evidence>
<keyword evidence="7" id="KW-0927">Auxin signaling pathway</keyword>